<keyword evidence="1" id="KW-0863">Zinc-finger</keyword>
<evidence type="ECO:0000256" key="2">
    <source>
        <dbReference type="SAM" id="MobiDB-lite"/>
    </source>
</evidence>
<dbReference type="KEGG" id="clec:106673003"/>
<protein>
    <recommendedName>
        <fullName evidence="3">CCHC-type domain-containing protein</fullName>
    </recommendedName>
</protein>
<dbReference type="InterPro" id="IPR001878">
    <property type="entry name" value="Znf_CCHC"/>
</dbReference>
<evidence type="ECO:0000259" key="3">
    <source>
        <dbReference type="PROSITE" id="PS50158"/>
    </source>
</evidence>
<keyword evidence="5" id="KW-1185">Reference proteome</keyword>
<dbReference type="Proteomes" id="UP000494040">
    <property type="component" value="Unassembled WGS sequence"/>
</dbReference>
<name>A0A8I6S9I6_CIMLE</name>
<reference evidence="4" key="1">
    <citation type="submission" date="2022-01" db="UniProtKB">
        <authorList>
            <consortium name="EnsemblMetazoa"/>
        </authorList>
    </citation>
    <scope>IDENTIFICATION</scope>
</reference>
<feature type="region of interest" description="Disordered" evidence="2">
    <location>
        <begin position="373"/>
        <end position="396"/>
    </location>
</feature>
<dbReference type="RefSeq" id="XP_014260373.1">
    <property type="nucleotide sequence ID" value="XM_014404887.2"/>
</dbReference>
<proteinExistence type="predicted"/>
<feature type="compositionally biased region" description="Polar residues" evidence="2">
    <location>
        <begin position="687"/>
        <end position="703"/>
    </location>
</feature>
<evidence type="ECO:0000256" key="1">
    <source>
        <dbReference type="PROSITE-ProRule" id="PRU00047"/>
    </source>
</evidence>
<feature type="compositionally biased region" description="Basic and acidic residues" evidence="2">
    <location>
        <begin position="117"/>
        <end position="128"/>
    </location>
</feature>
<evidence type="ECO:0000313" key="4">
    <source>
        <dbReference type="EnsemblMetazoa" id="XP_014260373.1"/>
    </source>
</evidence>
<feature type="domain" description="CCHC-type" evidence="3">
    <location>
        <begin position="576"/>
        <end position="592"/>
    </location>
</feature>
<feature type="compositionally biased region" description="Basic and acidic residues" evidence="2">
    <location>
        <begin position="43"/>
        <end position="57"/>
    </location>
</feature>
<keyword evidence="1" id="KW-0862">Zinc</keyword>
<sequence length="703" mass="78260">MVTKSKQQNENEEQISESLKMDNEPGMYIEHTQEYNDNPEYSEENKIKRQQARKEVLESQPSKKTSTPTSPTGNDRARPALLHRSSGTACPPKQMTRLTANPEIERTSTGNTPASRKPKESDASERRSGLKRTPRPRALKKLNDPTGSACKANKPSIRNVLSHYDCESCSDSSSAVDTAEGQPNTYAEITVRRSKRHGKVASDDKTKPPKNKFINACAEAHTMRAEVAQYMINPTSKCPKPAAMFVCERIDRIIGLLQQIAMENAQLTASINHAKTRPESQVEAIVAALTPAFDKIESELQAAKSSTQFSPVKTIVNELTHCVSKIKKLEEVPKLLPTKISSNENNEASEPNDNWLIAKPRQSRKPKPLATIERVDSSHPQRIQAKRKPNLQPSAKTSIKAKIAKAKEAQNNLIIIDPVSDMEPQALLQTVKDRLNPRNSMIRVEGLRITARGGVAIRVESDSAKTPVLRVFENTNLKAREMGKRNPRILVLRVPAELKANDVREEIMANNQLDVELNQIRPLHTLRYGRGQRGSNPFVSWVVELPPSARKTVLEKNKVYLDYQSCPARDYVDITRCYKCQMYGHVAATCPKLDPVCGKCAQPHDTRSCKEEAAKCANCHRLGIDYNHRAGSRSCEAHIRAVVKVKSTTDYGDTPEIPAVNSTKPIPHPEEVDPQPEQTCEDAATSDLISTILQNSHGSQKKD</sequence>
<feature type="compositionally biased region" description="Low complexity" evidence="2">
    <location>
        <begin position="62"/>
        <end position="72"/>
    </location>
</feature>
<dbReference type="PROSITE" id="PS50158">
    <property type="entry name" value="ZF_CCHC"/>
    <property type="match status" value="1"/>
</dbReference>
<dbReference type="GO" id="GO:0003676">
    <property type="term" value="F:nucleic acid binding"/>
    <property type="evidence" value="ECO:0007669"/>
    <property type="project" value="InterPro"/>
</dbReference>
<feature type="region of interest" description="Disordered" evidence="2">
    <location>
        <begin position="650"/>
        <end position="703"/>
    </location>
</feature>
<accession>A0A8I6S9I6</accession>
<dbReference type="OMA" id="MISTEVQ"/>
<dbReference type="GeneID" id="106673003"/>
<dbReference type="AlphaFoldDB" id="A0A8I6S9I6"/>
<keyword evidence="1" id="KW-0479">Metal-binding</keyword>
<feature type="region of interest" description="Disordered" evidence="2">
    <location>
        <begin position="1"/>
        <end position="153"/>
    </location>
</feature>
<dbReference type="EnsemblMetazoa" id="XM_014404887.2">
    <property type="protein sequence ID" value="XP_014260373.1"/>
    <property type="gene ID" value="LOC106673003"/>
</dbReference>
<feature type="compositionally biased region" description="Basic residues" evidence="2">
    <location>
        <begin position="129"/>
        <end position="140"/>
    </location>
</feature>
<organism evidence="4 5">
    <name type="scientific">Cimex lectularius</name>
    <name type="common">Bed bug</name>
    <name type="synonym">Acanthia lectularia</name>
    <dbReference type="NCBI Taxonomy" id="79782"/>
    <lineage>
        <taxon>Eukaryota</taxon>
        <taxon>Metazoa</taxon>
        <taxon>Ecdysozoa</taxon>
        <taxon>Arthropoda</taxon>
        <taxon>Hexapoda</taxon>
        <taxon>Insecta</taxon>
        <taxon>Pterygota</taxon>
        <taxon>Neoptera</taxon>
        <taxon>Paraneoptera</taxon>
        <taxon>Hemiptera</taxon>
        <taxon>Heteroptera</taxon>
        <taxon>Panheteroptera</taxon>
        <taxon>Cimicomorpha</taxon>
        <taxon>Cimicidae</taxon>
        <taxon>Cimex</taxon>
    </lineage>
</organism>
<dbReference type="GO" id="GO:0008270">
    <property type="term" value="F:zinc ion binding"/>
    <property type="evidence" value="ECO:0007669"/>
    <property type="project" value="UniProtKB-KW"/>
</dbReference>
<evidence type="ECO:0000313" key="5">
    <source>
        <dbReference type="Proteomes" id="UP000494040"/>
    </source>
</evidence>
<dbReference type="OrthoDB" id="6626910at2759"/>